<evidence type="ECO:0000313" key="12">
    <source>
        <dbReference type="Proteomes" id="UP000323608"/>
    </source>
</evidence>
<dbReference type="SUPFAM" id="SSF56327">
    <property type="entry name" value="LDH C-terminal domain-like"/>
    <property type="match status" value="1"/>
</dbReference>
<evidence type="ECO:0000256" key="1">
    <source>
        <dbReference type="ARBA" id="ARBA00003966"/>
    </source>
</evidence>
<evidence type="ECO:0000256" key="6">
    <source>
        <dbReference type="PIRSR" id="PIRSR000102-1"/>
    </source>
</evidence>
<organism evidence="11 12">
    <name type="scientific">Rhizobium tropici</name>
    <dbReference type="NCBI Taxonomy" id="398"/>
    <lineage>
        <taxon>Bacteria</taxon>
        <taxon>Pseudomonadati</taxon>
        <taxon>Pseudomonadota</taxon>
        <taxon>Alphaproteobacteria</taxon>
        <taxon>Hyphomicrobiales</taxon>
        <taxon>Rhizobiaceae</taxon>
        <taxon>Rhizobium/Agrobacterium group</taxon>
        <taxon>Rhizobium</taxon>
    </lineage>
</organism>
<dbReference type="InterPro" id="IPR011275">
    <property type="entry name" value="Malate_DH_type3"/>
</dbReference>
<name>A0A5B0VYC6_RHITR</name>
<gene>
    <name evidence="5 11" type="primary">mdh</name>
    <name evidence="11" type="ORF">FP026_17540</name>
</gene>
<dbReference type="PANTHER" id="PTHR43128">
    <property type="entry name" value="L-2-HYDROXYCARBOXYLATE DEHYDROGENASE (NAD(P)(+))"/>
    <property type="match status" value="1"/>
</dbReference>
<feature type="domain" description="Lactate/malate dehydrogenase C-terminal" evidence="10">
    <location>
        <begin position="148"/>
        <end position="303"/>
    </location>
</feature>
<evidence type="ECO:0000256" key="7">
    <source>
        <dbReference type="PIRSR" id="PIRSR000102-2"/>
    </source>
</evidence>
<dbReference type="RefSeq" id="WP_149635909.1">
    <property type="nucleotide sequence ID" value="NZ_VNIP01000009.1"/>
</dbReference>
<feature type="binding site" evidence="5 7">
    <location>
        <position position="83"/>
    </location>
    <ligand>
        <name>substrate</name>
    </ligand>
</feature>
<comment type="caution">
    <text evidence="11">The sequence shown here is derived from an EMBL/GenBank/DDBJ whole genome shotgun (WGS) entry which is preliminary data.</text>
</comment>
<dbReference type="InterPro" id="IPR001557">
    <property type="entry name" value="L-lactate/malate_DH"/>
</dbReference>
<dbReference type="HAMAP" id="MF_00487">
    <property type="entry name" value="Malate_dehydrog_3"/>
    <property type="match status" value="1"/>
</dbReference>
<evidence type="ECO:0000313" key="11">
    <source>
        <dbReference type="EMBL" id="KAA1179374.1"/>
    </source>
</evidence>
<dbReference type="GO" id="GO:0030060">
    <property type="term" value="F:L-malate dehydrogenase (NAD+) activity"/>
    <property type="evidence" value="ECO:0007669"/>
    <property type="project" value="UniProtKB-UniRule"/>
</dbReference>
<dbReference type="PIRSF" id="PIRSF000102">
    <property type="entry name" value="Lac_mal_DH"/>
    <property type="match status" value="1"/>
</dbReference>
<dbReference type="Pfam" id="PF00056">
    <property type="entry name" value="Ldh_1_N"/>
    <property type="match status" value="1"/>
</dbReference>
<dbReference type="FunFam" id="3.40.50.720:FF:000018">
    <property type="entry name" value="Malate dehydrogenase"/>
    <property type="match status" value="1"/>
</dbReference>
<feature type="domain" description="Lactate/malate dehydrogenase N-terminal" evidence="9">
    <location>
        <begin position="5"/>
        <end position="143"/>
    </location>
</feature>
<dbReference type="GO" id="GO:0006099">
    <property type="term" value="P:tricarboxylic acid cycle"/>
    <property type="evidence" value="ECO:0007669"/>
    <property type="project" value="UniProtKB-UniRule"/>
</dbReference>
<keyword evidence="4 5" id="KW-0520">NAD</keyword>
<feature type="binding site" evidence="5 8">
    <location>
        <position position="96"/>
    </location>
    <ligand>
        <name>NAD(+)</name>
        <dbReference type="ChEBI" id="CHEBI:57540"/>
    </ligand>
</feature>
<feature type="binding site" evidence="5 8">
    <location>
        <begin position="10"/>
        <end position="15"/>
    </location>
    <ligand>
        <name>NAD(+)</name>
        <dbReference type="ChEBI" id="CHEBI:57540"/>
    </ligand>
</feature>
<comment type="catalytic activity">
    <reaction evidence="5">
        <text>(S)-malate + NAD(+) = oxaloacetate + NADH + H(+)</text>
        <dbReference type="Rhea" id="RHEA:21432"/>
        <dbReference type="ChEBI" id="CHEBI:15378"/>
        <dbReference type="ChEBI" id="CHEBI:15589"/>
        <dbReference type="ChEBI" id="CHEBI:16452"/>
        <dbReference type="ChEBI" id="CHEBI:57540"/>
        <dbReference type="ChEBI" id="CHEBI:57945"/>
        <dbReference type="EC" id="1.1.1.37"/>
    </reaction>
</comment>
<dbReference type="GO" id="GO:0006089">
    <property type="term" value="P:lactate metabolic process"/>
    <property type="evidence" value="ECO:0007669"/>
    <property type="project" value="TreeGrafter"/>
</dbReference>
<feature type="binding site" evidence="5 8">
    <location>
        <begin position="119"/>
        <end position="121"/>
    </location>
    <ligand>
        <name>NAD(+)</name>
        <dbReference type="ChEBI" id="CHEBI:57540"/>
    </ligand>
</feature>
<proteinExistence type="inferred from homology"/>
<keyword evidence="2 5" id="KW-0816">Tricarboxylic acid cycle</keyword>
<evidence type="ECO:0000256" key="8">
    <source>
        <dbReference type="PIRSR" id="PIRSR000102-3"/>
    </source>
</evidence>
<dbReference type="NCBIfam" id="NF004863">
    <property type="entry name" value="PRK06223.1"/>
    <property type="match status" value="1"/>
</dbReference>
<feature type="binding site" evidence="5 7">
    <location>
        <position position="152"/>
    </location>
    <ligand>
        <name>substrate</name>
    </ligand>
</feature>
<evidence type="ECO:0000256" key="3">
    <source>
        <dbReference type="ARBA" id="ARBA00023002"/>
    </source>
</evidence>
<evidence type="ECO:0000256" key="5">
    <source>
        <dbReference type="HAMAP-Rule" id="MF_00487"/>
    </source>
</evidence>
<dbReference type="EMBL" id="VNIP01000009">
    <property type="protein sequence ID" value="KAA1179374.1"/>
    <property type="molecule type" value="Genomic_DNA"/>
</dbReference>
<dbReference type="NCBIfam" id="TIGR01763">
    <property type="entry name" value="MalateDH_bact"/>
    <property type="match status" value="1"/>
</dbReference>
<dbReference type="OrthoDB" id="9802969at2"/>
<feature type="active site" description="Proton acceptor" evidence="5 6">
    <location>
        <position position="176"/>
    </location>
</feature>
<dbReference type="InterPro" id="IPR001236">
    <property type="entry name" value="Lactate/malate_DH_N"/>
</dbReference>
<feature type="binding site" evidence="5 8">
    <location>
        <position position="34"/>
    </location>
    <ligand>
        <name>NAD(+)</name>
        <dbReference type="ChEBI" id="CHEBI:57540"/>
    </ligand>
</feature>
<dbReference type="InterPro" id="IPR022383">
    <property type="entry name" value="Lactate/malate_DH_C"/>
</dbReference>
<dbReference type="Gene3D" id="3.40.50.720">
    <property type="entry name" value="NAD(P)-binding Rossmann-like Domain"/>
    <property type="match status" value="1"/>
</dbReference>
<feature type="binding site" evidence="5 7">
    <location>
        <position position="121"/>
    </location>
    <ligand>
        <name>substrate</name>
    </ligand>
</feature>
<dbReference type="GO" id="GO:0004459">
    <property type="term" value="F:L-lactate dehydrogenase (NAD+) activity"/>
    <property type="evidence" value="ECO:0007669"/>
    <property type="project" value="TreeGrafter"/>
</dbReference>
<dbReference type="CDD" id="cd01339">
    <property type="entry name" value="LDH-like_MDH"/>
    <property type="match status" value="1"/>
</dbReference>
<dbReference type="PRINTS" id="PR00086">
    <property type="entry name" value="LLDHDRGNASE"/>
</dbReference>
<dbReference type="InterPro" id="IPR036291">
    <property type="entry name" value="NAD(P)-bd_dom_sf"/>
</dbReference>
<dbReference type="Pfam" id="PF02866">
    <property type="entry name" value="Ldh_1_C"/>
    <property type="match status" value="1"/>
</dbReference>
<dbReference type="SUPFAM" id="SSF51735">
    <property type="entry name" value="NAD(P)-binding Rossmann-fold domains"/>
    <property type="match status" value="1"/>
</dbReference>
<dbReference type="AlphaFoldDB" id="A0A5B0VYC6"/>
<dbReference type="Gene3D" id="3.90.110.10">
    <property type="entry name" value="Lactate dehydrogenase/glycoside hydrolase, family 4, C-terminal"/>
    <property type="match status" value="1"/>
</dbReference>
<comment type="similarity">
    <text evidence="5">Belongs to the LDH/MDH superfamily. MDH type 3 family.</text>
</comment>
<evidence type="ECO:0000256" key="2">
    <source>
        <dbReference type="ARBA" id="ARBA00022532"/>
    </source>
</evidence>
<protein>
    <recommendedName>
        <fullName evidence="5">Malate dehydrogenase</fullName>
        <ecNumber evidence="5">1.1.1.37</ecNumber>
    </recommendedName>
</protein>
<keyword evidence="3 5" id="KW-0560">Oxidoreductase</keyword>
<reference evidence="11 12" key="1">
    <citation type="submission" date="2019-07" db="EMBL/GenBank/DDBJ databases">
        <title>The Draft Genome Sequence of Rhizobium tropici SARCC-755 Associated with Superior Nodulation on Pigeonpea (Cajanus cajan (L.) Millsp.).</title>
        <authorList>
            <person name="Bopape F.L."/>
            <person name="Hassen A.I."/>
            <person name="Swanevelder Z.H."/>
            <person name="Gwata E.T."/>
        </authorList>
    </citation>
    <scope>NUCLEOTIDE SEQUENCE [LARGE SCALE GENOMIC DNA]</scope>
    <source>
        <strain evidence="11 12">SARCC-755</strain>
    </source>
</reference>
<evidence type="ECO:0000259" key="9">
    <source>
        <dbReference type="Pfam" id="PF00056"/>
    </source>
</evidence>
<accession>A0A5B0VYC6</accession>
<comment type="function">
    <text evidence="1 5">Catalyzes the reversible oxidation of malate to oxaloacetate.</text>
</comment>
<evidence type="ECO:0000259" key="10">
    <source>
        <dbReference type="Pfam" id="PF02866"/>
    </source>
</evidence>
<dbReference type="InterPro" id="IPR015955">
    <property type="entry name" value="Lactate_DH/Glyco_Ohase_4_C"/>
</dbReference>
<dbReference type="FunFam" id="3.90.110.10:FF:000004">
    <property type="entry name" value="Malate dehydrogenase"/>
    <property type="match status" value="1"/>
</dbReference>
<evidence type="ECO:0000256" key="4">
    <source>
        <dbReference type="ARBA" id="ARBA00023027"/>
    </source>
</evidence>
<sequence>MARNKIALIGSGMIGGTLAHLAGLKELGDIVLFDIADGIPQGKGLDIAQSSPVEGFDANLTGASDYSAIEGADVCIVTAGVPRKPGMSRDDLLGINLKVMEQVGAGIKKYAPNAFVICITNPLDAMVWALQKFSGLPANKVVGMAGVLDSSRFRLFLAKEFNVSVEDVTAFVLGGHGDSMVPLARYSTVAGIPLTDLVTMGWLTAERLEEIIQRTRDGGAEIVGLLKTGSAYYAPAASAIAMAESYLKDKKRVLPCAAHLDGQYGVKDMYVGVPTVIGAGGIERVIEIDLNKAEKEAFDKSVAAVAGLCEACATIAPSLK</sequence>
<feature type="binding site" evidence="5 7">
    <location>
        <position position="89"/>
    </location>
    <ligand>
        <name>substrate</name>
    </ligand>
</feature>
<dbReference type="PANTHER" id="PTHR43128:SF16">
    <property type="entry name" value="L-LACTATE DEHYDROGENASE"/>
    <property type="match status" value="1"/>
</dbReference>
<dbReference type="Proteomes" id="UP000323608">
    <property type="component" value="Unassembled WGS sequence"/>
</dbReference>
<dbReference type="EC" id="1.1.1.37" evidence="5"/>